<gene>
    <name evidence="12" type="primary">proS</name>
    <name evidence="14" type="ORF">Tfer_0321</name>
</gene>
<accession>A0A0L6W6N8</accession>
<dbReference type="PATRIC" id="fig|281456.6.peg.337"/>
<dbReference type="Pfam" id="PF04073">
    <property type="entry name" value="tRNA_edit"/>
    <property type="match status" value="1"/>
</dbReference>
<comment type="catalytic activity">
    <reaction evidence="9 12">
        <text>tRNA(Pro) + L-proline + ATP = L-prolyl-tRNA(Pro) + AMP + diphosphate</text>
        <dbReference type="Rhea" id="RHEA:14305"/>
        <dbReference type="Rhea" id="RHEA-COMP:9700"/>
        <dbReference type="Rhea" id="RHEA-COMP:9702"/>
        <dbReference type="ChEBI" id="CHEBI:30616"/>
        <dbReference type="ChEBI" id="CHEBI:33019"/>
        <dbReference type="ChEBI" id="CHEBI:60039"/>
        <dbReference type="ChEBI" id="CHEBI:78442"/>
        <dbReference type="ChEBI" id="CHEBI:78532"/>
        <dbReference type="ChEBI" id="CHEBI:456215"/>
        <dbReference type="EC" id="6.1.1.15"/>
    </reaction>
</comment>
<dbReference type="PRINTS" id="PR01046">
    <property type="entry name" value="TRNASYNTHPRO"/>
</dbReference>
<dbReference type="HAMAP" id="MF_01569">
    <property type="entry name" value="Pro_tRNA_synth_type1"/>
    <property type="match status" value="1"/>
</dbReference>
<evidence type="ECO:0000256" key="8">
    <source>
        <dbReference type="ARBA" id="ARBA00023146"/>
    </source>
</evidence>
<dbReference type="PROSITE" id="PS50862">
    <property type="entry name" value="AA_TRNA_LIGASE_II"/>
    <property type="match status" value="1"/>
</dbReference>
<dbReference type="InterPro" id="IPR004154">
    <property type="entry name" value="Anticodon-bd"/>
</dbReference>
<dbReference type="GO" id="GO:0002161">
    <property type="term" value="F:aminoacyl-tRNA deacylase activity"/>
    <property type="evidence" value="ECO:0007669"/>
    <property type="project" value="InterPro"/>
</dbReference>
<keyword evidence="3 12" id="KW-0963">Cytoplasm</keyword>
<dbReference type="Pfam" id="PF00587">
    <property type="entry name" value="tRNA-synt_2b"/>
    <property type="match status" value="1"/>
</dbReference>
<comment type="subunit">
    <text evidence="2 12">Homodimer.</text>
</comment>
<dbReference type="SUPFAM" id="SSF55681">
    <property type="entry name" value="Class II aaRS and biotin synthetases"/>
    <property type="match status" value="1"/>
</dbReference>
<dbReference type="InterPro" id="IPR006195">
    <property type="entry name" value="aa-tRNA-synth_II"/>
</dbReference>
<dbReference type="InterPro" id="IPR033730">
    <property type="entry name" value="ProRS_core_prok"/>
</dbReference>
<evidence type="ECO:0000256" key="4">
    <source>
        <dbReference type="ARBA" id="ARBA00022598"/>
    </source>
</evidence>
<evidence type="ECO:0000256" key="3">
    <source>
        <dbReference type="ARBA" id="ARBA00022490"/>
    </source>
</evidence>
<sequence length="579" mass="64813">MRASEILAPTLREVPAEAEVISHILMLRAGFIRKSASGIYTYLPLANRVIKKVSQIVREEMDRKGGQELILPIMQPAELWQESGRWDVYGDELFRLKDRHGRSFALGPTHEEIITDLVRNEIRSYKQMPMLLYQIQNKYRDERRPRFGLMRGREFIMKDLYSFDRDEAGLDESYNKMFDAYTRVFSRCGLKFRPVEADSGAIGGSSTHEFMVLAESGEAAIVYCTECEYAANVEKAEACSVDTVTPMDMFPMEEVATPNARTIEEVTAMLGVGPENLIKTLIYETEKEEVVALVRGDREVNEIKLLNVLGALHLDLAGSETVQRITGAEVGFAGPVGLKNVTIIADHEVMKMVNAVAGANKTGYHLKNVKPGRDFKPDMEADIRIVQAGEPCPRCNGTLAMARGIEVGQIFKLGTKYSKALGAKFLDENGKEQYIVMGCYGIGITRTVAAAIEQNHDQDGIIWPMSIAPFQVIVVPVSAKSSEQVELAERIYSQLLEAGIEVIIDDRSERPGVKFKDADLIGYPIRVTVGNKAVDEGRVEVRLRKTGDTRDLPVEEVVTYVKNLVDEEMKRLNSYRIEE</sequence>
<proteinExistence type="inferred from homology"/>
<dbReference type="RefSeq" id="WP_052216571.1">
    <property type="nucleotide sequence ID" value="NZ_LGTE01000001.1"/>
</dbReference>
<dbReference type="Proteomes" id="UP000037175">
    <property type="component" value="Unassembled WGS sequence"/>
</dbReference>
<dbReference type="InterPro" id="IPR044140">
    <property type="entry name" value="ProRS_anticodon_short"/>
</dbReference>
<dbReference type="GO" id="GO:0016740">
    <property type="term" value="F:transferase activity"/>
    <property type="evidence" value="ECO:0007669"/>
    <property type="project" value="UniProtKB-ARBA"/>
</dbReference>
<dbReference type="GO" id="GO:0005524">
    <property type="term" value="F:ATP binding"/>
    <property type="evidence" value="ECO:0007669"/>
    <property type="project" value="UniProtKB-UniRule"/>
</dbReference>
<reference evidence="15" key="1">
    <citation type="submission" date="2015-07" db="EMBL/GenBank/DDBJ databases">
        <title>Complete Genome of Thermincola ferriacetica strain Z-0001T.</title>
        <authorList>
            <person name="Lusk B."/>
            <person name="Badalamenti J.P."/>
            <person name="Parameswaran P."/>
            <person name="Bond D.R."/>
            <person name="Torres C.I."/>
        </authorList>
    </citation>
    <scope>NUCLEOTIDE SEQUENCE [LARGE SCALE GENOMIC DNA]</scope>
    <source>
        <strain evidence="15">Z-0001</strain>
    </source>
</reference>
<keyword evidence="15" id="KW-1185">Reference proteome</keyword>
<keyword evidence="5 12" id="KW-0547">Nucleotide-binding</keyword>
<dbReference type="InterPro" id="IPR007214">
    <property type="entry name" value="YbaK/aa-tRNA-synth-assoc-dom"/>
</dbReference>
<protein>
    <recommendedName>
        <fullName evidence="12">Proline--tRNA ligase</fullName>
        <ecNumber evidence="12">6.1.1.15</ecNumber>
    </recommendedName>
    <alternativeName>
        <fullName evidence="12">Prolyl-tRNA synthetase</fullName>
        <shortName evidence="12">ProRS</shortName>
    </alternativeName>
</protein>
<evidence type="ECO:0000256" key="1">
    <source>
        <dbReference type="ARBA" id="ARBA00004496"/>
    </source>
</evidence>
<keyword evidence="4 12" id="KW-0436">Ligase</keyword>
<dbReference type="Gene3D" id="3.30.930.10">
    <property type="entry name" value="Bira Bifunctional Protein, Domain 2"/>
    <property type="match status" value="2"/>
</dbReference>
<evidence type="ECO:0000259" key="13">
    <source>
        <dbReference type="PROSITE" id="PS50862"/>
    </source>
</evidence>
<dbReference type="SUPFAM" id="SSF52954">
    <property type="entry name" value="Class II aaRS ABD-related"/>
    <property type="match status" value="1"/>
</dbReference>
<dbReference type="InterPro" id="IPR023717">
    <property type="entry name" value="Pro-tRNA-Synthase_IIa_type1"/>
</dbReference>
<dbReference type="InterPro" id="IPR002316">
    <property type="entry name" value="Pro-tRNA-ligase_IIa"/>
</dbReference>
<keyword evidence="7 12" id="KW-0648">Protein biosynthesis</keyword>
<dbReference type="Gene3D" id="3.40.50.800">
    <property type="entry name" value="Anticodon-binding domain"/>
    <property type="match status" value="1"/>
</dbReference>
<dbReference type="InterPro" id="IPR004500">
    <property type="entry name" value="Pro-tRNA-synth_IIa_bac-type"/>
</dbReference>
<dbReference type="EMBL" id="LGTE01000001">
    <property type="protein sequence ID" value="KNZ71242.1"/>
    <property type="molecule type" value="Genomic_DNA"/>
</dbReference>
<evidence type="ECO:0000256" key="9">
    <source>
        <dbReference type="ARBA" id="ARBA00047671"/>
    </source>
</evidence>
<evidence type="ECO:0000313" key="15">
    <source>
        <dbReference type="Proteomes" id="UP000037175"/>
    </source>
</evidence>
<dbReference type="FunFam" id="3.40.50.800:FF:000011">
    <property type="entry name" value="Proline--tRNA ligase"/>
    <property type="match status" value="1"/>
</dbReference>
<evidence type="ECO:0000256" key="10">
    <source>
        <dbReference type="ARBA" id="ARBA00053664"/>
    </source>
</evidence>
<dbReference type="SUPFAM" id="SSF55826">
    <property type="entry name" value="YbaK/ProRS associated domain"/>
    <property type="match status" value="1"/>
</dbReference>
<dbReference type="GO" id="GO:0005829">
    <property type="term" value="C:cytosol"/>
    <property type="evidence" value="ECO:0007669"/>
    <property type="project" value="TreeGrafter"/>
</dbReference>
<organism evidence="14 15">
    <name type="scientific">Thermincola ferriacetica</name>
    <dbReference type="NCBI Taxonomy" id="281456"/>
    <lineage>
        <taxon>Bacteria</taxon>
        <taxon>Bacillati</taxon>
        <taxon>Bacillota</taxon>
        <taxon>Clostridia</taxon>
        <taxon>Eubacteriales</taxon>
        <taxon>Thermincolaceae</taxon>
        <taxon>Thermincola</taxon>
    </lineage>
</organism>
<dbReference type="InterPro" id="IPR050062">
    <property type="entry name" value="Pro-tRNA_synthetase"/>
</dbReference>
<comment type="similarity">
    <text evidence="11 12">Belongs to the class-II aminoacyl-tRNA synthetase family. ProS type 1 subfamily.</text>
</comment>
<dbReference type="Pfam" id="PF03129">
    <property type="entry name" value="HGTP_anticodon"/>
    <property type="match status" value="1"/>
</dbReference>
<dbReference type="GO" id="GO:0006433">
    <property type="term" value="P:prolyl-tRNA aminoacylation"/>
    <property type="evidence" value="ECO:0007669"/>
    <property type="project" value="UniProtKB-UniRule"/>
</dbReference>
<dbReference type="InterPro" id="IPR045864">
    <property type="entry name" value="aa-tRNA-synth_II/BPL/LPL"/>
</dbReference>
<dbReference type="CDD" id="cd00779">
    <property type="entry name" value="ProRS_core_prok"/>
    <property type="match status" value="1"/>
</dbReference>
<evidence type="ECO:0000256" key="6">
    <source>
        <dbReference type="ARBA" id="ARBA00022840"/>
    </source>
</evidence>
<evidence type="ECO:0000256" key="2">
    <source>
        <dbReference type="ARBA" id="ARBA00011738"/>
    </source>
</evidence>
<evidence type="ECO:0000256" key="5">
    <source>
        <dbReference type="ARBA" id="ARBA00022741"/>
    </source>
</evidence>
<evidence type="ECO:0000256" key="12">
    <source>
        <dbReference type="HAMAP-Rule" id="MF_01569"/>
    </source>
</evidence>
<keyword evidence="8 12" id="KW-0030">Aminoacyl-tRNA synthetase</keyword>
<dbReference type="FunFam" id="3.30.930.10:FF:000066">
    <property type="entry name" value="Proline--tRNA ligase"/>
    <property type="match status" value="1"/>
</dbReference>
<dbReference type="AlphaFoldDB" id="A0A0L6W6N8"/>
<dbReference type="NCBIfam" id="NF006625">
    <property type="entry name" value="PRK09194.1"/>
    <property type="match status" value="1"/>
</dbReference>
<feature type="domain" description="Aminoacyl-transfer RNA synthetases class-II family profile" evidence="13">
    <location>
        <begin position="48"/>
        <end position="464"/>
    </location>
</feature>
<dbReference type="InterPro" id="IPR036621">
    <property type="entry name" value="Anticodon-bd_dom_sf"/>
</dbReference>
<dbReference type="GO" id="GO:0004827">
    <property type="term" value="F:proline-tRNA ligase activity"/>
    <property type="evidence" value="ECO:0007669"/>
    <property type="project" value="UniProtKB-UniRule"/>
</dbReference>
<dbReference type="PANTHER" id="PTHR42753">
    <property type="entry name" value="MITOCHONDRIAL RIBOSOME PROTEIN L39/PROLYL-TRNA LIGASE FAMILY MEMBER"/>
    <property type="match status" value="1"/>
</dbReference>
<dbReference type="EC" id="6.1.1.15" evidence="12"/>
<dbReference type="PIRSF" id="PIRSF001535">
    <property type="entry name" value="ProRS_1"/>
    <property type="match status" value="1"/>
</dbReference>
<keyword evidence="6 12" id="KW-0067">ATP-binding</keyword>
<comment type="function">
    <text evidence="10 12">Catalyzes the attachment of proline to tRNA(Pro) in a two-step reaction: proline is first activated by ATP to form Pro-AMP and then transferred to the acceptor end of tRNA(Pro). As ProRS can inadvertently accommodate and process non-cognate amino acids such as alanine and cysteine, to avoid such errors it has two additional distinct editing activities against alanine. One activity is designated as 'pretransfer' editing and involves the tRNA(Pro)-independent hydrolysis of activated Ala-AMP. The other activity is designated 'posttransfer' editing and involves deacylation of mischarged Ala-tRNA(Pro). The misacylated Cys-tRNA(Pro) is not edited by ProRS.</text>
</comment>
<dbReference type="PANTHER" id="PTHR42753:SF2">
    <property type="entry name" value="PROLINE--TRNA LIGASE"/>
    <property type="match status" value="1"/>
</dbReference>
<evidence type="ECO:0000313" key="14">
    <source>
        <dbReference type="EMBL" id="KNZ71242.1"/>
    </source>
</evidence>
<dbReference type="InterPro" id="IPR002314">
    <property type="entry name" value="aa-tRNA-synt_IIb"/>
</dbReference>
<comment type="subcellular location">
    <subcellularLocation>
        <location evidence="1 12">Cytoplasm</location>
    </subcellularLocation>
</comment>
<dbReference type="GO" id="GO:0140096">
    <property type="term" value="F:catalytic activity, acting on a protein"/>
    <property type="evidence" value="ECO:0007669"/>
    <property type="project" value="UniProtKB-ARBA"/>
</dbReference>
<dbReference type="NCBIfam" id="TIGR00409">
    <property type="entry name" value="proS_fam_II"/>
    <property type="match status" value="1"/>
</dbReference>
<name>A0A0L6W6N8_9FIRM</name>
<evidence type="ECO:0000256" key="11">
    <source>
        <dbReference type="ARBA" id="ARBA00060755"/>
    </source>
</evidence>
<dbReference type="FunFam" id="3.30.930.10:FF:000065">
    <property type="entry name" value="Proline--tRNA ligase"/>
    <property type="match status" value="1"/>
</dbReference>
<comment type="caution">
    <text evidence="14">The sequence shown here is derived from an EMBL/GenBank/DDBJ whole genome shotgun (WGS) entry which is preliminary data.</text>
</comment>
<dbReference type="CDD" id="cd00861">
    <property type="entry name" value="ProRS_anticodon_short"/>
    <property type="match status" value="1"/>
</dbReference>
<evidence type="ECO:0000256" key="7">
    <source>
        <dbReference type="ARBA" id="ARBA00022917"/>
    </source>
</evidence>
<dbReference type="InterPro" id="IPR036754">
    <property type="entry name" value="YbaK/aa-tRNA-synt-asso_dom_sf"/>
</dbReference>
<dbReference type="CDD" id="cd04334">
    <property type="entry name" value="ProRS-INS"/>
    <property type="match status" value="1"/>
</dbReference>
<comment type="domain">
    <text evidence="12">Consists of three domains: the N-terminal catalytic domain, the editing domain and the C-terminal anticodon-binding domain.</text>
</comment>